<accession>A0A1C7IFE2</accession>
<keyword evidence="1" id="KW-1133">Transmembrane helix</keyword>
<keyword evidence="1" id="KW-0812">Transmembrane</keyword>
<evidence type="ECO:0000256" key="1">
    <source>
        <dbReference type="SAM" id="Phobius"/>
    </source>
</evidence>
<dbReference type="STRING" id="1796616.A4V09_22655"/>
<proteinExistence type="predicted"/>
<sequence>MARDMVVRISEGVRRQFTQERFIAAEYDRAYSLTSMILFFFSASTVGWLWEVFLHIFIDGAIINRGTTWGPWLPIYGVGGVMTLVLLKRFADKPLHVFVFAYVGSGILEYTTGWALEQFRGVKYWDYSESLFNINGRVCLEVLALFAVGACAILYIAAPAMDHLFRKIPRTGMIVLCVVLITLFTVDLVFSAIYPKMGPGITMDVSETTRWIF</sequence>
<feature type="transmembrane region" description="Helical" evidence="1">
    <location>
        <begin position="173"/>
        <end position="194"/>
    </location>
</feature>
<evidence type="ECO:0000313" key="2">
    <source>
        <dbReference type="EMBL" id="ANU78305.1"/>
    </source>
</evidence>
<feature type="transmembrane region" description="Helical" evidence="1">
    <location>
        <begin position="142"/>
        <end position="161"/>
    </location>
</feature>
<name>A0A1C7IFE2_9FIRM</name>
<dbReference type="KEGG" id="byl:A4V09_22655"/>
<organism evidence="2 3">
    <name type="scientific">Blautia pseudococcoides</name>
    <dbReference type="NCBI Taxonomy" id="1796616"/>
    <lineage>
        <taxon>Bacteria</taxon>
        <taxon>Bacillati</taxon>
        <taxon>Bacillota</taxon>
        <taxon>Clostridia</taxon>
        <taxon>Lachnospirales</taxon>
        <taxon>Lachnospiraceae</taxon>
        <taxon>Blautia</taxon>
    </lineage>
</organism>
<dbReference type="EMBL" id="CP015405">
    <property type="protein sequence ID" value="ANU78305.1"/>
    <property type="molecule type" value="Genomic_DNA"/>
</dbReference>
<keyword evidence="3" id="KW-1185">Reference proteome</keyword>
<dbReference type="AlphaFoldDB" id="A0A1C7IFE2"/>
<dbReference type="RefSeq" id="WP_065544389.1">
    <property type="nucleotide sequence ID" value="NZ_CP015405.2"/>
</dbReference>
<evidence type="ECO:0000313" key="3">
    <source>
        <dbReference type="Proteomes" id="UP000092574"/>
    </source>
</evidence>
<reference evidence="2" key="1">
    <citation type="submission" date="2017-04" db="EMBL/GenBank/DDBJ databases">
        <title>Complete Genome Sequences of Twelve Strains of a Stable Defined Moderately Diverse Mouse Microbiota 2 (sDMDMm2).</title>
        <authorList>
            <person name="Uchimura Y."/>
            <person name="Wyss M."/>
            <person name="Brugiroux S."/>
            <person name="Limenitakis J.P."/>
            <person name="Stecher B."/>
            <person name="McCoy K.D."/>
            <person name="Macpherson A.J."/>
        </authorList>
    </citation>
    <scope>NUCLEOTIDE SEQUENCE</scope>
    <source>
        <strain evidence="2">YL58</strain>
    </source>
</reference>
<protein>
    <submittedName>
        <fullName evidence="2">Uncharacterized protein</fullName>
    </submittedName>
</protein>
<gene>
    <name evidence="2" type="ORF">A4V09_22655</name>
</gene>
<keyword evidence="1" id="KW-0472">Membrane</keyword>
<dbReference type="Proteomes" id="UP000092574">
    <property type="component" value="Chromosome"/>
</dbReference>
<feature type="transmembrane region" description="Helical" evidence="1">
    <location>
        <begin position="69"/>
        <end position="87"/>
    </location>
</feature>
<feature type="transmembrane region" description="Helical" evidence="1">
    <location>
        <begin position="30"/>
        <end position="49"/>
    </location>
</feature>
<feature type="transmembrane region" description="Helical" evidence="1">
    <location>
        <begin position="94"/>
        <end position="116"/>
    </location>
</feature>
<dbReference type="Pfam" id="PF06541">
    <property type="entry name" value="ABC_trans_CmpB"/>
    <property type="match status" value="1"/>
</dbReference>
<dbReference type="InterPro" id="IPR010540">
    <property type="entry name" value="CmpB_TMEM229"/>
</dbReference>
<dbReference type="OrthoDB" id="9789229at2"/>